<feature type="domain" description="Cysteine-rich" evidence="1">
    <location>
        <begin position="4"/>
        <end position="85"/>
    </location>
</feature>
<dbReference type="GO" id="GO:0016491">
    <property type="term" value="F:oxidoreductase activity"/>
    <property type="evidence" value="ECO:0007669"/>
    <property type="project" value="UniProtKB-ARBA"/>
</dbReference>
<dbReference type="FunCoup" id="A0A0M9UD56">
    <property type="interactions" value="28"/>
</dbReference>
<dbReference type="InParanoid" id="A0A0M9UD56"/>
<dbReference type="RefSeq" id="WP_054493492.1">
    <property type="nucleotide sequence ID" value="NZ_BBZA01000181.1"/>
</dbReference>
<dbReference type="PANTHER" id="PTHR30296:SF0">
    <property type="entry name" value="LACTATE UTILIZATION PROTEIN A"/>
    <property type="match status" value="1"/>
</dbReference>
<dbReference type="Proteomes" id="UP000037784">
    <property type="component" value="Unassembled WGS sequence"/>
</dbReference>
<dbReference type="Proteomes" id="UP000050502">
    <property type="component" value="Unassembled WGS sequence"/>
</dbReference>
<dbReference type="EMBL" id="LGKN01000007">
    <property type="protein sequence ID" value="KPL86953.1"/>
    <property type="molecule type" value="Genomic_DNA"/>
</dbReference>
<dbReference type="Pfam" id="PF02754">
    <property type="entry name" value="CCG"/>
    <property type="match status" value="2"/>
</dbReference>
<reference evidence="4" key="3">
    <citation type="submission" date="2015-08" db="EMBL/GenBank/DDBJ databases">
        <title>Draft Genome Sequence of a Heterotrophic Facultative Anaerobic Bacterium Ardenticatena maritima Strain 110S.</title>
        <authorList>
            <person name="Kawaichi S."/>
            <person name="Yoshida T."/>
            <person name="Sako Y."/>
            <person name="Nakamura R."/>
        </authorList>
    </citation>
    <scope>NUCLEOTIDE SEQUENCE [LARGE SCALE GENOMIC DNA]</scope>
    <source>
        <strain evidence="4">110S</strain>
    </source>
</reference>
<accession>A0A0M9UD56</accession>
<dbReference type="OrthoDB" id="9770306at2"/>
<dbReference type="InterPro" id="IPR004017">
    <property type="entry name" value="Cys_rich_dom"/>
</dbReference>
<evidence type="ECO:0000259" key="1">
    <source>
        <dbReference type="Pfam" id="PF02754"/>
    </source>
</evidence>
<evidence type="ECO:0000313" key="3">
    <source>
        <dbReference type="EMBL" id="KPL86953.1"/>
    </source>
</evidence>
<reference evidence="2 4" key="1">
    <citation type="journal article" date="2015" name="Genome Announc.">
        <title>Draft Genome Sequence of a Heterotrophic Facultative Anaerobic Thermophilic Bacterium, Ardenticatena maritima Strain 110ST.</title>
        <authorList>
            <person name="Kawaichi S."/>
            <person name="Yoshida T."/>
            <person name="Sako Y."/>
            <person name="Nakamura R."/>
        </authorList>
    </citation>
    <scope>NUCLEOTIDE SEQUENCE [LARGE SCALE GENOMIC DNA]</scope>
    <source>
        <strain evidence="2 4">110S</strain>
    </source>
</reference>
<dbReference type="PANTHER" id="PTHR30296">
    <property type="entry name" value="UNCHARACTERIZED PROTEIN YKGE"/>
    <property type="match status" value="1"/>
</dbReference>
<evidence type="ECO:0000313" key="5">
    <source>
        <dbReference type="Proteomes" id="UP000050502"/>
    </source>
</evidence>
<name>A0A0M9UD56_9CHLR</name>
<dbReference type="PATRIC" id="fig|872965.6.peg.3040"/>
<dbReference type="GO" id="GO:0005829">
    <property type="term" value="C:cytosol"/>
    <property type="evidence" value="ECO:0007669"/>
    <property type="project" value="TreeGrafter"/>
</dbReference>
<proteinExistence type="predicted"/>
<feature type="domain" description="Cysteine-rich" evidence="1">
    <location>
        <begin position="133"/>
        <end position="217"/>
    </location>
</feature>
<organism evidence="2 4">
    <name type="scientific">Ardenticatena maritima</name>
    <dbReference type="NCBI Taxonomy" id="872965"/>
    <lineage>
        <taxon>Bacteria</taxon>
        <taxon>Bacillati</taxon>
        <taxon>Chloroflexota</taxon>
        <taxon>Ardenticatenia</taxon>
        <taxon>Ardenticatenales</taxon>
        <taxon>Ardenticatenaceae</taxon>
        <taxon>Ardenticatena</taxon>
    </lineage>
</organism>
<protein>
    <recommendedName>
        <fullName evidence="1">Cysteine-rich domain-containing protein</fullName>
    </recommendedName>
</protein>
<comment type="caution">
    <text evidence="2">The sequence shown here is derived from an EMBL/GenBank/DDBJ whole genome shotgun (WGS) entry which is preliminary data.</text>
</comment>
<sequence length="239" mass="26417">MQRVALFVTCLVDQVMPEIGIATVRLLRAAGCEVVFPEAQTCCGQPFFNSGFRPEARRLAERTIAAFEPFDAVVAPSGSCTTMLRVEYPHLLGDRPGWAHRARELAAKTYELSEFLTQVLDWDPPRRVAGVRVAYHDSCHMCRLLGLREPPRDALRRAGYDLVEMQEPDRCCGFGGLFSVRMPEVSNAMTAEKLAQATDTGAHVLATADPGCLMQMRGLARERVRIEHIATLLAASLEA</sequence>
<evidence type="ECO:0000313" key="2">
    <source>
        <dbReference type="EMBL" id="GAP63688.1"/>
    </source>
</evidence>
<gene>
    <name evidence="2" type="ORF">ARMA_2111</name>
    <name evidence="3" type="ORF">SE16_12850</name>
</gene>
<dbReference type="EMBL" id="BBZA01000181">
    <property type="protein sequence ID" value="GAP63688.1"/>
    <property type="molecule type" value="Genomic_DNA"/>
</dbReference>
<evidence type="ECO:0000313" key="4">
    <source>
        <dbReference type="Proteomes" id="UP000037784"/>
    </source>
</evidence>
<dbReference type="STRING" id="872965.SE16_12850"/>
<dbReference type="AlphaFoldDB" id="A0A0M9UD56"/>
<reference evidence="3 5" key="2">
    <citation type="submission" date="2015-07" db="EMBL/GenBank/DDBJ databases">
        <title>Whole genome sequence of Ardenticatena maritima DSM 23922.</title>
        <authorList>
            <person name="Hemp J."/>
            <person name="Ward L.M."/>
            <person name="Pace L.A."/>
            <person name="Fischer W.W."/>
        </authorList>
    </citation>
    <scope>NUCLEOTIDE SEQUENCE [LARGE SCALE GENOMIC DNA]</scope>
    <source>
        <strain evidence="3 5">110S</strain>
    </source>
</reference>
<keyword evidence="4" id="KW-1185">Reference proteome</keyword>